<dbReference type="Gene3D" id="3.30.70.1230">
    <property type="entry name" value="Nucleotide cyclase"/>
    <property type="match status" value="1"/>
</dbReference>
<dbReference type="InterPro" id="IPR019734">
    <property type="entry name" value="TPR_rpt"/>
</dbReference>
<keyword evidence="1" id="KW-0802">TPR repeat</keyword>
<evidence type="ECO:0000313" key="5">
    <source>
        <dbReference type="Proteomes" id="UP000718451"/>
    </source>
</evidence>
<feature type="domain" description="Guanylate cyclase" evidence="3">
    <location>
        <begin position="9"/>
        <end position="115"/>
    </location>
</feature>
<evidence type="ECO:0000313" key="4">
    <source>
        <dbReference type="EMBL" id="NKI32753.1"/>
    </source>
</evidence>
<dbReference type="PROSITE" id="PS50125">
    <property type="entry name" value="GUANYLATE_CYCLASE_2"/>
    <property type="match status" value="1"/>
</dbReference>
<dbReference type="SUPFAM" id="SSF55073">
    <property type="entry name" value="Nucleotide cyclase"/>
    <property type="match status" value="1"/>
</dbReference>
<dbReference type="Pfam" id="PF00211">
    <property type="entry name" value="Guanylate_cyc"/>
    <property type="match status" value="1"/>
</dbReference>
<proteinExistence type="predicted"/>
<accession>A0ABX1GS36</accession>
<organism evidence="4 5">
    <name type="scientific">Croceivirga thetidis</name>
    <dbReference type="NCBI Taxonomy" id="2721623"/>
    <lineage>
        <taxon>Bacteria</taxon>
        <taxon>Pseudomonadati</taxon>
        <taxon>Bacteroidota</taxon>
        <taxon>Flavobacteriia</taxon>
        <taxon>Flavobacteriales</taxon>
        <taxon>Flavobacteriaceae</taxon>
        <taxon>Croceivirga</taxon>
    </lineage>
</organism>
<dbReference type="Pfam" id="PF13181">
    <property type="entry name" value="TPR_8"/>
    <property type="match status" value="1"/>
</dbReference>
<keyword evidence="5" id="KW-1185">Reference proteome</keyword>
<sequence>MAQKRQLAAIVFTDIQGYTALMQKDEKVSLEIREKHRKIFDTTTKKHNGKIIQYFGDGTLSTFSSSVEAVHSSIELQKKFIDADIPVRIGIHVGDIIQTENDIIGDAVNVASRIESCAIAGSVLISDKIHDQIRSHPEIKATFLDAYELKNVSDAIPVFAISNEGLRVPTSKQVKENLSGSKPNSNKSSSIKKKIGIVLGLVGLLILAEYFGLYDFTYTVTDRSIAVLPFENLSTDADSEIFRDGITYDIVNRLSHFDDLHVISQTSVKKYKDSDMTVPEIAAELGVTYILEGSIRKYGNDVRITSQLINAKLDEPVWVNDYDRTLTDIIQIQSEITTNIVDELKLNINFEQEKSIAKVSTQNIEAYKLFLQGREEADKRNKGSIAKSIELYQKAIDIDPNYAEAYAEIANSIFLQTYYGNADPTIAAEKAETYLTKAEKIDDNISRLYTVKGLLYNHTKQFEKAQVAFERAIKLSPNDVTARHQYATYFYYTGQYQKQLEQTKIAYALDPLSFASASSYFSALTYNKKYDDAEKLIEEIRKQHTEADDFIVNRLYMRLYMAKPDFQKAIAPTTYLSNEDKNYYRFLGYSYGQLGDTINALRIVDSIKKMPSHRMQNHRIAVVFAGLKESDSVFHYLDTSKNKSKLFNNNAIYYFDYIKTDPRYSDLLHQHNISK</sequence>
<evidence type="ECO:0000256" key="1">
    <source>
        <dbReference type="PROSITE-ProRule" id="PRU00339"/>
    </source>
</evidence>
<name>A0ABX1GS36_9FLAO</name>
<feature type="transmembrane region" description="Helical" evidence="2">
    <location>
        <begin position="195"/>
        <end position="214"/>
    </location>
</feature>
<dbReference type="PROSITE" id="PS50005">
    <property type="entry name" value="TPR"/>
    <property type="match status" value="1"/>
</dbReference>
<evidence type="ECO:0000256" key="2">
    <source>
        <dbReference type="SAM" id="Phobius"/>
    </source>
</evidence>
<protein>
    <submittedName>
        <fullName evidence="4">Tetratricopeptide repeat protein</fullName>
    </submittedName>
</protein>
<dbReference type="PANTHER" id="PTHR43081">
    <property type="entry name" value="ADENYLATE CYCLASE, TERMINAL-DIFFERENTIATION SPECIFIC-RELATED"/>
    <property type="match status" value="1"/>
</dbReference>
<dbReference type="Proteomes" id="UP000718451">
    <property type="component" value="Unassembled WGS sequence"/>
</dbReference>
<reference evidence="4 5" key="1">
    <citation type="submission" date="2020-04" db="EMBL/GenBank/DDBJ databases">
        <authorList>
            <person name="Yoon J."/>
        </authorList>
    </citation>
    <scope>NUCLEOTIDE SEQUENCE [LARGE SCALE GENOMIC DNA]</scope>
    <source>
        <strain evidence="4 5">DJ-13</strain>
    </source>
</reference>
<comment type="caution">
    <text evidence="4">The sequence shown here is derived from an EMBL/GenBank/DDBJ whole genome shotgun (WGS) entry which is preliminary data.</text>
</comment>
<dbReference type="InterPro" id="IPR011990">
    <property type="entry name" value="TPR-like_helical_dom_sf"/>
</dbReference>
<dbReference type="Gene3D" id="1.25.40.10">
    <property type="entry name" value="Tetratricopeptide repeat domain"/>
    <property type="match status" value="1"/>
</dbReference>
<dbReference type="InterPro" id="IPR029787">
    <property type="entry name" value="Nucleotide_cyclase"/>
</dbReference>
<dbReference type="PANTHER" id="PTHR43081:SF1">
    <property type="entry name" value="ADENYLATE CYCLASE, TERMINAL-DIFFERENTIATION SPECIFIC"/>
    <property type="match status" value="1"/>
</dbReference>
<dbReference type="Gene3D" id="3.40.50.10610">
    <property type="entry name" value="ABC-type transport auxiliary lipoprotein component"/>
    <property type="match status" value="1"/>
</dbReference>
<keyword evidence="2" id="KW-1133">Transmembrane helix</keyword>
<keyword evidence="2" id="KW-0472">Membrane</keyword>
<dbReference type="Pfam" id="PF13414">
    <property type="entry name" value="TPR_11"/>
    <property type="match status" value="1"/>
</dbReference>
<dbReference type="CDD" id="cd07302">
    <property type="entry name" value="CHD"/>
    <property type="match status" value="1"/>
</dbReference>
<dbReference type="SUPFAM" id="SSF48452">
    <property type="entry name" value="TPR-like"/>
    <property type="match status" value="1"/>
</dbReference>
<gene>
    <name evidence="4" type="ORF">HCU67_12420</name>
</gene>
<dbReference type="InterPro" id="IPR050697">
    <property type="entry name" value="Adenylyl/Guanylyl_Cyclase_3/4"/>
</dbReference>
<evidence type="ECO:0000259" key="3">
    <source>
        <dbReference type="PROSITE" id="PS50125"/>
    </source>
</evidence>
<dbReference type="InterPro" id="IPR001054">
    <property type="entry name" value="A/G_cyclase"/>
</dbReference>
<dbReference type="SMART" id="SM00028">
    <property type="entry name" value="TPR"/>
    <property type="match status" value="2"/>
</dbReference>
<dbReference type="EMBL" id="JAAWWL010000002">
    <property type="protein sequence ID" value="NKI32753.1"/>
    <property type="molecule type" value="Genomic_DNA"/>
</dbReference>
<feature type="repeat" description="TPR" evidence="1">
    <location>
        <begin position="446"/>
        <end position="479"/>
    </location>
</feature>
<keyword evidence="2" id="KW-0812">Transmembrane</keyword>